<dbReference type="AlphaFoldDB" id="A0A1Y4QK09"/>
<dbReference type="CDD" id="cd07010">
    <property type="entry name" value="cupin_PMI_type_I_N_bac"/>
    <property type="match status" value="1"/>
</dbReference>
<evidence type="ECO:0000313" key="6">
    <source>
        <dbReference type="Proteomes" id="UP000196258"/>
    </source>
</evidence>
<dbReference type="InterPro" id="IPR011051">
    <property type="entry name" value="RmlC_Cupin_sf"/>
</dbReference>
<dbReference type="GO" id="GO:0046872">
    <property type="term" value="F:metal ion binding"/>
    <property type="evidence" value="ECO:0007669"/>
    <property type="project" value="UniProtKB-KW"/>
</dbReference>
<feature type="binding site" evidence="3">
    <location>
        <position position="110"/>
    </location>
    <ligand>
        <name>Zn(2+)</name>
        <dbReference type="ChEBI" id="CHEBI:29105"/>
    </ligand>
</feature>
<dbReference type="EMBL" id="NFLB01000010">
    <property type="protein sequence ID" value="OUQ04623.1"/>
    <property type="molecule type" value="Genomic_DNA"/>
</dbReference>
<proteinExistence type="predicted"/>
<dbReference type="PANTHER" id="PTHR42742">
    <property type="entry name" value="TRANSCRIPTIONAL REPRESSOR MPRA"/>
    <property type="match status" value="1"/>
</dbReference>
<comment type="caution">
    <text evidence="5">The sequence shown here is derived from an EMBL/GenBank/DDBJ whole genome shotgun (WGS) entry which is preliminary data.</text>
</comment>
<evidence type="ECO:0000256" key="1">
    <source>
        <dbReference type="ARBA" id="ARBA00022723"/>
    </source>
</evidence>
<feature type="binding site" evidence="3">
    <location>
        <position position="167"/>
    </location>
    <ligand>
        <name>Zn(2+)</name>
        <dbReference type="ChEBI" id="CHEBI:29105"/>
    </ligand>
</feature>
<dbReference type="GO" id="GO:0005975">
    <property type="term" value="P:carbohydrate metabolic process"/>
    <property type="evidence" value="ECO:0007669"/>
    <property type="project" value="InterPro"/>
</dbReference>
<comment type="cofactor">
    <cofactor evidence="3">
        <name>Zn(2+)</name>
        <dbReference type="ChEBI" id="CHEBI:29105"/>
    </cofactor>
    <text evidence="3">Binds 1 zinc ion per subunit.</text>
</comment>
<protein>
    <submittedName>
        <fullName evidence="5">Uncharacterized protein</fullName>
    </submittedName>
</protein>
<evidence type="ECO:0000256" key="2">
    <source>
        <dbReference type="ARBA" id="ARBA00022833"/>
    </source>
</evidence>
<reference evidence="6" key="1">
    <citation type="submission" date="2017-04" db="EMBL/GenBank/DDBJ databases">
        <title>Function of individual gut microbiota members based on whole genome sequencing of pure cultures obtained from chicken caecum.</title>
        <authorList>
            <person name="Medvecky M."/>
            <person name="Cejkova D."/>
            <person name="Polansky O."/>
            <person name="Karasova D."/>
            <person name="Kubasova T."/>
            <person name="Cizek A."/>
            <person name="Rychlik I."/>
        </authorList>
    </citation>
    <scope>NUCLEOTIDE SEQUENCE [LARGE SCALE GENOMIC DNA]</scope>
    <source>
        <strain evidence="6">An149</strain>
    </source>
</reference>
<dbReference type="GO" id="GO:0004476">
    <property type="term" value="F:mannose-6-phosphate isomerase activity"/>
    <property type="evidence" value="ECO:0007669"/>
    <property type="project" value="InterPro"/>
</dbReference>
<dbReference type="PIRSF" id="PIRSF036894">
    <property type="entry name" value="PMI_Firm_short"/>
    <property type="match status" value="1"/>
</dbReference>
<feature type="active site" evidence="4">
    <location>
        <position position="187"/>
    </location>
</feature>
<evidence type="ECO:0000313" key="5">
    <source>
        <dbReference type="EMBL" id="OUQ04623.1"/>
    </source>
</evidence>
<dbReference type="RefSeq" id="WP_087257133.1">
    <property type="nucleotide sequence ID" value="NZ_CAUFBS010000003.1"/>
</dbReference>
<dbReference type="PANTHER" id="PTHR42742:SF3">
    <property type="entry name" value="FRUCTOKINASE"/>
    <property type="match status" value="1"/>
</dbReference>
<dbReference type="InterPro" id="IPR014710">
    <property type="entry name" value="RmlC-like_jellyroll"/>
</dbReference>
<keyword evidence="1 3" id="KW-0479">Metal-binding</keyword>
<dbReference type="InterPro" id="IPR051804">
    <property type="entry name" value="Carb_Metab_Reg_Kinase/Isom"/>
</dbReference>
<name>A0A1Y4QK09_9FIRM</name>
<dbReference type="Gene3D" id="2.60.120.10">
    <property type="entry name" value="Jelly Rolls"/>
    <property type="match status" value="2"/>
</dbReference>
<evidence type="ECO:0000256" key="4">
    <source>
        <dbReference type="PIRSR" id="PIRSR036894-2"/>
    </source>
</evidence>
<dbReference type="Proteomes" id="UP000196258">
    <property type="component" value="Unassembled WGS sequence"/>
</dbReference>
<sequence length="310" mass="35469">MKPLLLKPIGDKTIWGSNRMSKLRGCNENIGTWWEVSAHPYCSNEVINLDKKITLQQVVEKNPDDILGPGYTLHEMLRLAYLDSQDALSIQVHPDDTYAREYANDFGKYESWYILDALPGASLVAGTNISNQEVIKEALKNDSLDQYLQKWSVKKGDYIIIPQGMIHALGKGILALEIGTNSNTTYRFYDYKRKDSNGNYRHLHIKESFDVTDFSKQPIFVEAKNETRRLTDGPYFVVDELYLKEDMTITMDKSYCIISNIDSSNCIIQWQDEVIELKAYASLFVPYSAKVITIKKGGHVLYSQPKKENN</sequence>
<accession>A0A1Y4QK09</accession>
<dbReference type="InterPro" id="IPR014628">
    <property type="entry name" value="Man6P_isomerase_Firm_short"/>
</dbReference>
<organism evidence="5 6">
    <name type="scientific">Thomasclavelia spiroformis</name>
    <dbReference type="NCBI Taxonomy" id="29348"/>
    <lineage>
        <taxon>Bacteria</taxon>
        <taxon>Bacillati</taxon>
        <taxon>Bacillota</taxon>
        <taxon>Erysipelotrichia</taxon>
        <taxon>Erysipelotrichales</taxon>
        <taxon>Coprobacillaceae</taxon>
        <taxon>Thomasclavelia</taxon>
    </lineage>
</organism>
<evidence type="ECO:0000256" key="3">
    <source>
        <dbReference type="PIRSR" id="PIRSR036894-1"/>
    </source>
</evidence>
<feature type="binding site" evidence="3">
    <location>
        <position position="93"/>
    </location>
    <ligand>
        <name>Zn(2+)</name>
        <dbReference type="ChEBI" id="CHEBI:29105"/>
    </ligand>
</feature>
<keyword evidence="2 3" id="KW-0862">Zinc</keyword>
<dbReference type="SUPFAM" id="SSF51182">
    <property type="entry name" value="RmlC-like cupins"/>
    <property type="match status" value="1"/>
</dbReference>
<gene>
    <name evidence="5" type="ORF">B5E91_09555</name>
</gene>